<dbReference type="Pfam" id="PF12194">
    <property type="entry name" value="Ste5_C"/>
    <property type="match status" value="1"/>
</dbReference>
<dbReference type="Gene3D" id="3.40.50.11070">
    <property type="entry name" value="Protein Ste5, Fus3-binding domain"/>
    <property type="match status" value="1"/>
</dbReference>
<sequence>MVKTPEELITNKLMNTSTTQSHKYSPHNIISNLSSSRTSKWTTKFAKFQKINEKREKKNINISTPLETTPNLQFQRSFSTKSLNDINKIENMKKITFSNENLKKTSPLSENLSQSKISVVKGNLRENSVSKNYSPLKSSFSSNFIVELSSKCDLSKPSTPRNPPISRSIPNRNKRSFIKEKCTLCNESISNKSIGERIMELECKHLCHEECLSISIDNLSTTTSLDFHSLFPQCNKCFEEKGQVRKCIPKNEDLKDRLLSNILINTSSSSPITFQSSDTPTQTGFSTLTTPVNKVQSQFIFQQSPTSISQSSNQEIYNISLSDPPMKKFSLGSFNTNNNIYNLQFATLENSKEDQIRESRNESFVLPCFDKRITHSNTDAVSDVATNHNTSLNLTKDQLPIIRSFFTQLLLENFRDNLSDWQLDEEFGLLRIVDKLLVSYDNSDYITSWCFLFSRAFVIAFVDEPSYISSDNIISETKLRNLMKFDNLKDINVQTIDSSTLLVSEHNNTSLFSEKKAYLKQSLINNFSNVLQKWISGLLDNEMIFNEKNITSTLKLPLILKSKTTDDDNSKTFTSLINPQKIMELSSLKRSSENIFLRRSILIEKNNQKNNAADTLLSMKTSISSIISFKREKPDELFIVLQVDFNKLNDNNDYYTIVNTLKALNLALPQSKLCIVNHNGYILKSFFSINEHINVGHFKELVDVCSMKKFDLLSLRKELYPSTLNSNIGVVVISNSAMKEESSCLMKNYSCFNKIGRHTPNELKIKVGYLNVDYSSKIEELFEVNTWDCVLETICYSYNITFESDDNYGIDSMFSERYSFNNGSIFFEKTEDSDNKSIMTLHISPPVVTNPNTFFCKSAHSVNNCINNSVSLGVSNNLTEKTRESFNRGPNISKEISLSNTTDSYNIILNQIDKTIKDIQNHNTEKTEGTKKDKGFYEYI</sequence>
<keyword evidence="3" id="KW-1185">Reference proteome</keyword>
<reference evidence="3" key="1">
    <citation type="submission" date="2023-07" db="EMBL/GenBank/DDBJ databases">
        <title>A draft genome of Kazachstania heterogenica Y-27499.</title>
        <authorList>
            <person name="Donic C."/>
            <person name="Kralova J.S."/>
            <person name="Fidel L."/>
            <person name="Ben-Dor S."/>
            <person name="Jung S."/>
        </authorList>
    </citation>
    <scope>NUCLEOTIDE SEQUENCE [LARGE SCALE GENOMIC DNA]</scope>
    <source>
        <strain evidence="3">Y27499</strain>
    </source>
</reference>
<accession>A0AAN8A8Z6</accession>
<evidence type="ECO:0000313" key="3">
    <source>
        <dbReference type="Proteomes" id="UP001306508"/>
    </source>
</evidence>
<evidence type="ECO:0000259" key="1">
    <source>
        <dbReference type="Pfam" id="PF12194"/>
    </source>
</evidence>
<feature type="domain" description="Protein Ste5 Fus3-binding" evidence="1">
    <location>
        <begin position="621"/>
        <end position="807"/>
    </location>
</feature>
<evidence type="ECO:0000313" key="2">
    <source>
        <dbReference type="EMBL" id="KAK5781001.1"/>
    </source>
</evidence>
<name>A0AAN8A8Z6_9SACH</name>
<dbReference type="InterPro" id="IPR021106">
    <property type="entry name" value="Ste5_Fus3-bd_dom"/>
</dbReference>
<proteinExistence type="predicted"/>
<protein>
    <recommendedName>
        <fullName evidence="1">Protein Ste5 Fus3-binding domain-containing protein</fullName>
    </recommendedName>
</protein>
<dbReference type="Proteomes" id="UP001306508">
    <property type="component" value="Unassembled WGS sequence"/>
</dbReference>
<dbReference type="AlphaFoldDB" id="A0AAN8A8Z6"/>
<dbReference type="InterPro" id="IPR038382">
    <property type="entry name" value="Ste5_C_sf"/>
</dbReference>
<comment type="caution">
    <text evidence="2">The sequence shown here is derived from an EMBL/GenBank/DDBJ whole genome shotgun (WGS) entry which is preliminary data.</text>
</comment>
<organism evidence="2 3">
    <name type="scientific">Arxiozyma heterogenica</name>
    <dbReference type="NCBI Taxonomy" id="278026"/>
    <lineage>
        <taxon>Eukaryota</taxon>
        <taxon>Fungi</taxon>
        <taxon>Dikarya</taxon>
        <taxon>Ascomycota</taxon>
        <taxon>Saccharomycotina</taxon>
        <taxon>Saccharomycetes</taxon>
        <taxon>Saccharomycetales</taxon>
        <taxon>Saccharomycetaceae</taxon>
        <taxon>Arxiozyma</taxon>
    </lineage>
</organism>
<dbReference type="EMBL" id="JAWIZZ010000038">
    <property type="protein sequence ID" value="KAK5781001.1"/>
    <property type="molecule type" value="Genomic_DNA"/>
</dbReference>
<gene>
    <name evidence="2" type="ORF">RI543_001388</name>
</gene>